<evidence type="ECO:0000256" key="1">
    <source>
        <dbReference type="ARBA" id="ARBA00022499"/>
    </source>
</evidence>
<dbReference type="Gene3D" id="1.10.533.10">
    <property type="entry name" value="Death Domain, Fas"/>
    <property type="match status" value="1"/>
</dbReference>
<evidence type="ECO:0000256" key="5">
    <source>
        <dbReference type="ARBA" id="ARBA00022859"/>
    </source>
</evidence>
<dbReference type="Proteomes" id="UP001460270">
    <property type="component" value="Unassembled WGS sequence"/>
</dbReference>
<feature type="domain" description="Caspase recruitment" evidence="7">
    <location>
        <begin position="20"/>
        <end position="72"/>
    </location>
</feature>
<gene>
    <name evidence="8" type="ORF">WMY93_016737</name>
</gene>
<keyword evidence="4" id="KW-0832">Ubl conjugation</keyword>
<sequence>MSYASDKLYNGYLRKHMPRIETIEAKRETYGNYNAMVLLLDCLRRREDWPEEFITALEECEHWQIAAEIRAEYDALRSINTPSHAPPPAPPAANVVTAHVHPAPSPVQEVQSATPVTQPIQETEKPAPQSTPALAAAPVIELTTPPEQPKEVVVPPVTPPPSPDLVRASANPSPPMEQVNIISHQEPEENLEPEPLQAQDVPQEEVHVHQAAEELLSTKSAEFQVEPCEIDDPTLMASNLNTIVNENTPIIDTVIKPIGAEPEPVSAVVEDNTNTVEEDALTQAIWTILSVSPVTTLDDVILTPEKPPVQETSPAGEKAPFVFSVLEKNPEPQNEQVVETSQNIEVPPSPSAELENGRISAPRGSVSEDDDICFSKPGVLMSVAPQIKTTQLSVFQALHTLETPVA</sequence>
<evidence type="ECO:0000256" key="6">
    <source>
        <dbReference type="SAM" id="MobiDB-lite"/>
    </source>
</evidence>
<feature type="region of interest" description="Disordered" evidence="6">
    <location>
        <begin position="110"/>
        <end position="131"/>
    </location>
</feature>
<evidence type="ECO:0000313" key="9">
    <source>
        <dbReference type="Proteomes" id="UP001460270"/>
    </source>
</evidence>
<keyword evidence="1" id="KW-1017">Isopeptide bond</keyword>
<evidence type="ECO:0000256" key="2">
    <source>
        <dbReference type="ARBA" id="ARBA00022553"/>
    </source>
</evidence>
<feature type="compositionally biased region" description="Polar residues" evidence="6">
    <location>
        <begin position="331"/>
        <end position="344"/>
    </location>
</feature>
<keyword evidence="2" id="KW-0597">Phosphoprotein</keyword>
<dbReference type="GO" id="GO:0045087">
    <property type="term" value="P:innate immune response"/>
    <property type="evidence" value="ECO:0007669"/>
    <property type="project" value="UniProtKB-KW"/>
</dbReference>
<organism evidence="8 9">
    <name type="scientific">Mugilogobius chulae</name>
    <name type="common">yellowstripe goby</name>
    <dbReference type="NCBI Taxonomy" id="88201"/>
    <lineage>
        <taxon>Eukaryota</taxon>
        <taxon>Metazoa</taxon>
        <taxon>Chordata</taxon>
        <taxon>Craniata</taxon>
        <taxon>Vertebrata</taxon>
        <taxon>Euteleostomi</taxon>
        <taxon>Actinopterygii</taxon>
        <taxon>Neopterygii</taxon>
        <taxon>Teleostei</taxon>
        <taxon>Neoteleostei</taxon>
        <taxon>Acanthomorphata</taxon>
        <taxon>Gobiaria</taxon>
        <taxon>Gobiiformes</taxon>
        <taxon>Gobioidei</taxon>
        <taxon>Gobiidae</taxon>
        <taxon>Gobionellinae</taxon>
        <taxon>Mugilogobius</taxon>
    </lineage>
</organism>
<dbReference type="Pfam" id="PF16739">
    <property type="entry name" value="CARD_2"/>
    <property type="match status" value="1"/>
</dbReference>
<reference evidence="9" key="1">
    <citation type="submission" date="2024-04" db="EMBL/GenBank/DDBJ databases">
        <title>Salinicola lusitanus LLJ914,a marine bacterium isolated from the Okinawa Trough.</title>
        <authorList>
            <person name="Li J."/>
        </authorList>
    </citation>
    <scope>NUCLEOTIDE SEQUENCE [LARGE SCALE GENOMIC DNA]</scope>
</reference>
<feature type="region of interest" description="Disordered" evidence="6">
    <location>
        <begin position="331"/>
        <end position="370"/>
    </location>
</feature>
<comment type="caution">
    <text evidence="8">The sequence shown here is derived from an EMBL/GenBank/DDBJ whole genome shotgun (WGS) entry which is preliminary data.</text>
</comment>
<evidence type="ECO:0000256" key="4">
    <source>
        <dbReference type="ARBA" id="ARBA00022843"/>
    </source>
</evidence>
<keyword evidence="5" id="KW-0391">Immunity</keyword>
<keyword evidence="3" id="KW-0399">Innate immunity</keyword>
<dbReference type="EMBL" id="JBBPFD010000012">
    <property type="protein sequence ID" value="KAK7904130.1"/>
    <property type="molecule type" value="Genomic_DNA"/>
</dbReference>
<dbReference type="GO" id="GO:0005737">
    <property type="term" value="C:cytoplasm"/>
    <property type="evidence" value="ECO:0007669"/>
    <property type="project" value="UniProtKB-ARBA"/>
</dbReference>
<dbReference type="InterPro" id="IPR011029">
    <property type="entry name" value="DEATH-like_dom_sf"/>
</dbReference>
<evidence type="ECO:0000256" key="3">
    <source>
        <dbReference type="ARBA" id="ARBA00022588"/>
    </source>
</evidence>
<protein>
    <recommendedName>
        <fullName evidence="7">Caspase recruitment domain-containing protein</fullName>
    </recommendedName>
</protein>
<accession>A0AAW0NR13</accession>
<feature type="compositionally biased region" description="Polar residues" evidence="6">
    <location>
        <begin position="110"/>
        <end position="121"/>
    </location>
</feature>
<name>A0AAW0NR13_9GOBI</name>
<evidence type="ECO:0000313" key="8">
    <source>
        <dbReference type="EMBL" id="KAK7904130.1"/>
    </source>
</evidence>
<keyword evidence="9" id="KW-1185">Reference proteome</keyword>
<dbReference type="AlphaFoldDB" id="A0AAW0NR13"/>
<evidence type="ECO:0000259" key="7">
    <source>
        <dbReference type="Pfam" id="PF16739"/>
    </source>
</evidence>
<dbReference type="InterPro" id="IPR031964">
    <property type="entry name" value="CARD_dom"/>
</dbReference>
<proteinExistence type="predicted"/>